<name>A0A9K3DV15_HELAN</name>
<evidence type="ECO:0000313" key="3">
    <source>
        <dbReference type="Proteomes" id="UP000215914"/>
    </source>
</evidence>
<dbReference type="Gramene" id="mRNA:HanXRQr2_Chr16g0771961">
    <property type="protein sequence ID" value="mRNA:HanXRQr2_Chr16g0771961"/>
    <property type="gene ID" value="HanXRQr2_Chr16g0771961"/>
</dbReference>
<protein>
    <submittedName>
        <fullName evidence="2">Papain-like cysteine peptidase superfamily</fullName>
    </submittedName>
</protein>
<comment type="caution">
    <text evidence="2">The sequence shown here is derived from an EMBL/GenBank/DDBJ whole genome shotgun (WGS) entry which is preliminary data.</text>
</comment>
<proteinExistence type="predicted"/>
<evidence type="ECO:0000259" key="1">
    <source>
        <dbReference type="Pfam" id="PF26133"/>
    </source>
</evidence>
<dbReference type="Gene3D" id="3.40.395.10">
    <property type="entry name" value="Adenoviral Proteinase, Chain A"/>
    <property type="match status" value="1"/>
</dbReference>
<evidence type="ECO:0000313" key="2">
    <source>
        <dbReference type="EMBL" id="KAF5762016.1"/>
    </source>
</evidence>
<dbReference type="PANTHER" id="PTHR33018">
    <property type="entry name" value="OS10G0338966 PROTEIN-RELATED"/>
    <property type="match status" value="1"/>
</dbReference>
<organism evidence="2 3">
    <name type="scientific">Helianthus annuus</name>
    <name type="common">Common sunflower</name>
    <dbReference type="NCBI Taxonomy" id="4232"/>
    <lineage>
        <taxon>Eukaryota</taxon>
        <taxon>Viridiplantae</taxon>
        <taxon>Streptophyta</taxon>
        <taxon>Embryophyta</taxon>
        <taxon>Tracheophyta</taxon>
        <taxon>Spermatophyta</taxon>
        <taxon>Magnoliopsida</taxon>
        <taxon>eudicotyledons</taxon>
        <taxon>Gunneridae</taxon>
        <taxon>Pentapetalae</taxon>
        <taxon>asterids</taxon>
        <taxon>campanulids</taxon>
        <taxon>Asterales</taxon>
        <taxon>Asteraceae</taxon>
        <taxon>Asteroideae</taxon>
        <taxon>Heliantheae alliance</taxon>
        <taxon>Heliantheae</taxon>
        <taxon>Helianthus</taxon>
    </lineage>
</organism>
<keyword evidence="3" id="KW-1185">Reference proteome</keyword>
<reference evidence="2" key="1">
    <citation type="journal article" date="2017" name="Nature">
        <title>The sunflower genome provides insights into oil metabolism, flowering and Asterid evolution.</title>
        <authorList>
            <person name="Badouin H."/>
            <person name="Gouzy J."/>
            <person name="Grassa C.J."/>
            <person name="Murat F."/>
            <person name="Staton S.E."/>
            <person name="Cottret L."/>
            <person name="Lelandais-Briere C."/>
            <person name="Owens G.L."/>
            <person name="Carrere S."/>
            <person name="Mayjonade B."/>
            <person name="Legrand L."/>
            <person name="Gill N."/>
            <person name="Kane N.C."/>
            <person name="Bowers J.E."/>
            <person name="Hubner S."/>
            <person name="Bellec A."/>
            <person name="Berard A."/>
            <person name="Berges H."/>
            <person name="Blanchet N."/>
            <person name="Boniface M.C."/>
            <person name="Brunel D."/>
            <person name="Catrice O."/>
            <person name="Chaidir N."/>
            <person name="Claudel C."/>
            <person name="Donnadieu C."/>
            <person name="Faraut T."/>
            <person name="Fievet G."/>
            <person name="Helmstetter N."/>
            <person name="King M."/>
            <person name="Knapp S.J."/>
            <person name="Lai Z."/>
            <person name="Le Paslier M.C."/>
            <person name="Lippi Y."/>
            <person name="Lorenzon L."/>
            <person name="Mandel J.R."/>
            <person name="Marage G."/>
            <person name="Marchand G."/>
            <person name="Marquand E."/>
            <person name="Bret-Mestries E."/>
            <person name="Morien E."/>
            <person name="Nambeesan S."/>
            <person name="Nguyen T."/>
            <person name="Pegot-Espagnet P."/>
            <person name="Pouilly N."/>
            <person name="Raftis F."/>
            <person name="Sallet E."/>
            <person name="Schiex T."/>
            <person name="Thomas J."/>
            <person name="Vandecasteele C."/>
            <person name="Vares D."/>
            <person name="Vear F."/>
            <person name="Vautrin S."/>
            <person name="Crespi M."/>
            <person name="Mangin B."/>
            <person name="Burke J.M."/>
            <person name="Salse J."/>
            <person name="Munos S."/>
            <person name="Vincourt P."/>
            <person name="Rieseberg L.H."/>
            <person name="Langlade N.B."/>
        </authorList>
    </citation>
    <scope>NUCLEOTIDE SEQUENCE</scope>
    <source>
        <tissue evidence="2">Leaves</tissue>
    </source>
</reference>
<accession>A0A9K3DV15</accession>
<dbReference type="Pfam" id="PF26133">
    <property type="entry name" value="DUF8039"/>
    <property type="match status" value="1"/>
</dbReference>
<reference evidence="2" key="2">
    <citation type="submission" date="2020-06" db="EMBL/GenBank/DDBJ databases">
        <title>Helianthus annuus Genome sequencing and assembly Release 2.</title>
        <authorList>
            <person name="Gouzy J."/>
            <person name="Langlade N."/>
            <person name="Munos S."/>
        </authorList>
    </citation>
    <scope>NUCLEOTIDE SEQUENCE</scope>
    <source>
        <tissue evidence="2">Leaves</tissue>
    </source>
</reference>
<dbReference type="Proteomes" id="UP000215914">
    <property type="component" value="Unassembled WGS sequence"/>
</dbReference>
<dbReference type="AlphaFoldDB" id="A0A9K3DV15"/>
<dbReference type="PANTHER" id="PTHR33018:SF35">
    <property type="entry name" value="ULP1 PROTEASE FAMILY CATALYTIC DOMAIN, PAPAIN-LIKE CYSTEINE PEPTIDASE SUPERFAMILY"/>
    <property type="match status" value="1"/>
</dbReference>
<dbReference type="SUPFAM" id="SSF54001">
    <property type="entry name" value="Cysteine proteinases"/>
    <property type="match status" value="1"/>
</dbReference>
<feature type="domain" description="DUF8039" evidence="1">
    <location>
        <begin position="227"/>
        <end position="304"/>
    </location>
</feature>
<dbReference type="InterPro" id="IPR038765">
    <property type="entry name" value="Papain-like_cys_pep_sf"/>
</dbReference>
<dbReference type="InterPro" id="IPR058352">
    <property type="entry name" value="DUF8039"/>
</dbReference>
<sequence>MNKTPFKSYKSLQPQHWENFVAQRSSKEFMNVFHTCLGRSGYAALEPLIPLIWSQLVPVYKHLKTIQDWRSKRWISARAKQNKKTKKYELAKDAQIEPIKLSEYEIEMKADGSYFSGVEDPLSRLLGPEHGGRLRTVSNIIGRTKAKGGLFQSARQQSQTDVSTTQRLGVGCDYRGVDSSPSIRGTSDVGGSHIHYPPIEVLIFIHCFMYNVCFKNVVSFCRSLLNVNCYSREKVVGSGLVYPTMDRLLDEVQMEDGYVKVKVDIIDPKFENSPLPPVSSYDEVADLGDARGKYVQWPRFAIKLLNIETTPQNQDLTQQLEDVTCYEPQFEQPDELNQTQHYHIDPTTIENFDDEFISGAFFPDQHDVHMSERLNAMFDEEPPTPKLSTEQKIQNALLKIENERPEKIRLWAERLKDLFNGKMSIEINVPKEMYPKTSFDIEVESIEYEGMLQFLENGLLEASFLHWCQIYLHNAVFYKLAPEDPKVAYFNIHKITGKECEENFASVKEHLLGVYKLKKGTKYFLAPFFYRAHWVLFIVSPKERSVWILDTISVKAKKDKDDYPLSRAIESSFGSGLTWTMVQCKQQDGSWESGFMVIWFMVQFV</sequence>
<dbReference type="EMBL" id="MNCJ02000331">
    <property type="protein sequence ID" value="KAF5762016.1"/>
    <property type="molecule type" value="Genomic_DNA"/>
</dbReference>
<gene>
    <name evidence="2" type="ORF">HanXRQr2_Chr16g0771961</name>
</gene>